<keyword evidence="4" id="KW-0862">Zinc</keyword>
<dbReference type="PANTHER" id="PTHR14398">
    <property type="entry name" value="RNA RECOGNITION RRM/RNP DOMAIN"/>
    <property type="match status" value="1"/>
</dbReference>
<evidence type="ECO:0000256" key="4">
    <source>
        <dbReference type="PROSITE-ProRule" id="PRU00723"/>
    </source>
</evidence>
<keyword evidence="1 3" id="KW-0694">RNA-binding</keyword>
<dbReference type="Pfam" id="PF00076">
    <property type="entry name" value="RRM_1"/>
    <property type="match status" value="1"/>
</dbReference>
<feature type="region of interest" description="Disordered" evidence="5">
    <location>
        <begin position="274"/>
        <end position="305"/>
    </location>
</feature>
<dbReference type="GO" id="GO:0008270">
    <property type="term" value="F:zinc ion binding"/>
    <property type="evidence" value="ECO:0007669"/>
    <property type="project" value="UniProtKB-KW"/>
</dbReference>
<evidence type="ECO:0000256" key="1">
    <source>
        <dbReference type="ARBA" id="ARBA00022884"/>
    </source>
</evidence>
<reference evidence="8 9" key="1">
    <citation type="submission" date="2017-03" db="EMBL/GenBank/DDBJ databases">
        <title>Genomes of endolithic fungi from Antarctica.</title>
        <authorList>
            <person name="Coleine C."/>
            <person name="Masonjones S."/>
            <person name="Stajich J.E."/>
        </authorList>
    </citation>
    <scope>NUCLEOTIDE SEQUENCE [LARGE SCALE GENOMIC DNA]</scope>
    <source>
        <strain evidence="8 9">CCFEE 6315</strain>
    </source>
</reference>
<evidence type="ECO:0000256" key="5">
    <source>
        <dbReference type="SAM" id="MobiDB-lite"/>
    </source>
</evidence>
<dbReference type="EMBL" id="NAJL01000040">
    <property type="protein sequence ID" value="TKA24829.1"/>
    <property type="molecule type" value="Genomic_DNA"/>
</dbReference>
<dbReference type="Gene3D" id="3.30.70.330">
    <property type="match status" value="1"/>
</dbReference>
<dbReference type="InterPro" id="IPR000504">
    <property type="entry name" value="RRM_dom"/>
</dbReference>
<dbReference type="InterPro" id="IPR012677">
    <property type="entry name" value="Nucleotide-bd_a/b_plait_sf"/>
</dbReference>
<dbReference type="SMART" id="SM00360">
    <property type="entry name" value="RRM"/>
    <property type="match status" value="1"/>
</dbReference>
<evidence type="ECO:0000256" key="2">
    <source>
        <dbReference type="ARBA" id="ARBA00043866"/>
    </source>
</evidence>
<proteinExistence type="predicted"/>
<feature type="region of interest" description="Disordered" evidence="5">
    <location>
        <begin position="657"/>
        <end position="705"/>
    </location>
</feature>
<dbReference type="Proteomes" id="UP000308549">
    <property type="component" value="Unassembled WGS sequence"/>
</dbReference>
<dbReference type="FunFam" id="3.30.70.330:FF:000647">
    <property type="entry name" value="CCCH zinc finger and RRM domain protein"/>
    <property type="match status" value="1"/>
</dbReference>
<dbReference type="GO" id="GO:0005634">
    <property type="term" value="C:nucleus"/>
    <property type="evidence" value="ECO:0007669"/>
    <property type="project" value="TreeGrafter"/>
</dbReference>
<dbReference type="InterPro" id="IPR002483">
    <property type="entry name" value="PWI_dom"/>
</dbReference>
<dbReference type="GO" id="GO:0003723">
    <property type="term" value="F:RNA binding"/>
    <property type="evidence" value="ECO:0007669"/>
    <property type="project" value="UniProtKB-UniRule"/>
</dbReference>
<dbReference type="CDD" id="cd12257">
    <property type="entry name" value="RRM1_RBM26_like"/>
    <property type="match status" value="1"/>
</dbReference>
<comment type="caution">
    <text evidence="8">The sequence shown here is derived from an EMBL/GenBank/DDBJ whole genome shotgun (WGS) entry which is preliminary data.</text>
</comment>
<evidence type="ECO:0000259" key="6">
    <source>
        <dbReference type="PROSITE" id="PS50102"/>
    </source>
</evidence>
<feature type="compositionally biased region" description="Basic residues" evidence="5">
    <location>
        <begin position="524"/>
        <end position="533"/>
    </location>
</feature>
<feature type="region of interest" description="Disordered" evidence="5">
    <location>
        <begin position="78"/>
        <end position="183"/>
    </location>
</feature>
<feature type="domain" description="RRM" evidence="6">
    <location>
        <begin position="308"/>
        <end position="380"/>
    </location>
</feature>
<sequence length="705" mass="77287">MHFAEADSQPFKKWIVTKLENISDADSDVLADYVLALVKTDDPEPLAKANCVEQLQDFLGDSTASFVADAFLAIATRSYDPSRPTPKPTAPIYAHPRQSNESRKRSYHAADSNEPLLGHLSSFGGGDRPAKQARRGGRGHESRGGRQFLHGGMSQYGSLPPYTPHKQQMPALHAQPPGMPPFDPNDPMGALIAMGQLLGLSMPPMPDGGFAAAPGGSGQRCRDYDTKGFCVRGVSCPHEHGDNPYVVPHHHEEYDPMLPAPVRVGEIDATISSHRRGAGRGRGRAGARGGSKRSEFSDPRPNHDKSITTIVVEQIPEGNFDEQSVRGFFGDFGNVEEVTLQPFRRLAIVKYDTHEAAKAAYSSPKSIFDNRFVKVHWYKPEAVLRPPPKGHDADVPMDVDMQPDAPNLDPEEIARKQNEAQRRHEELKQQREGNLQQRQEVDGKLNQMEQERKKLAETLARRTGEPAPSNINGKNNPETSALKEQLAKLEAEAKSLGIDPDDVSINGATSTSNGYAPSFPRGRGGYRGRRAGRGSHLTSSRGAHASTFPPHNRSAMSLDNRPKTLVLVLPDGGLYQDHEESLRQYLMFNNLETATLAKHPDRSDAALVTFRHRYEGENVLDAAVGAGPLAASDFRGQLGKVELSWYTGVAPAAAPVADGSARGGDGDAKMEDVDLQTDKDFKREEEVVVPRDMDTYDEEDMDRWG</sequence>
<dbReference type="InterPro" id="IPR045137">
    <property type="entry name" value="RBM26/27"/>
</dbReference>
<feature type="compositionally biased region" description="Basic residues" evidence="5">
    <location>
        <begin position="274"/>
        <end position="285"/>
    </location>
</feature>
<feature type="zinc finger region" description="C3H1-type" evidence="4">
    <location>
        <begin position="215"/>
        <end position="243"/>
    </location>
</feature>
<evidence type="ECO:0000256" key="3">
    <source>
        <dbReference type="PROSITE-ProRule" id="PRU00176"/>
    </source>
</evidence>
<dbReference type="PROSITE" id="PS50102">
    <property type="entry name" value="RRM"/>
    <property type="match status" value="1"/>
</dbReference>
<keyword evidence="4" id="KW-0479">Metal-binding</keyword>
<feature type="domain" description="C3H1-type" evidence="7">
    <location>
        <begin position="215"/>
        <end position="243"/>
    </location>
</feature>
<dbReference type="AlphaFoldDB" id="A0A4V5N3S6"/>
<accession>A0A4V5N3S6</accession>
<evidence type="ECO:0008006" key="10">
    <source>
        <dbReference type="Google" id="ProtNLM"/>
    </source>
</evidence>
<feature type="compositionally biased region" description="Basic and acidic residues" evidence="5">
    <location>
        <begin position="292"/>
        <end position="305"/>
    </location>
</feature>
<feature type="compositionally biased region" description="Acidic residues" evidence="5">
    <location>
        <begin position="695"/>
        <end position="705"/>
    </location>
</feature>
<dbReference type="Pfam" id="PF01480">
    <property type="entry name" value="PWI"/>
    <property type="match status" value="1"/>
</dbReference>
<evidence type="ECO:0000259" key="7">
    <source>
        <dbReference type="PROSITE" id="PS50103"/>
    </source>
</evidence>
<name>A0A4V5N3S6_9PEZI</name>
<feature type="region of interest" description="Disordered" evidence="5">
    <location>
        <begin position="417"/>
        <end position="447"/>
    </location>
</feature>
<organism evidence="8 9">
    <name type="scientific">Salinomyces thailandicus</name>
    <dbReference type="NCBI Taxonomy" id="706561"/>
    <lineage>
        <taxon>Eukaryota</taxon>
        <taxon>Fungi</taxon>
        <taxon>Dikarya</taxon>
        <taxon>Ascomycota</taxon>
        <taxon>Pezizomycotina</taxon>
        <taxon>Dothideomycetes</taxon>
        <taxon>Dothideomycetidae</taxon>
        <taxon>Mycosphaerellales</taxon>
        <taxon>Teratosphaeriaceae</taxon>
        <taxon>Salinomyces</taxon>
    </lineage>
</organism>
<evidence type="ECO:0000313" key="9">
    <source>
        <dbReference type="Proteomes" id="UP000308549"/>
    </source>
</evidence>
<evidence type="ECO:0000313" key="8">
    <source>
        <dbReference type="EMBL" id="TKA24829.1"/>
    </source>
</evidence>
<keyword evidence="4" id="KW-0863">Zinc-finger</keyword>
<dbReference type="Gene3D" id="1.20.1390.10">
    <property type="entry name" value="PWI domain"/>
    <property type="match status" value="1"/>
</dbReference>
<gene>
    <name evidence="8" type="ORF">B0A50_06558</name>
</gene>
<dbReference type="PANTHER" id="PTHR14398:SF0">
    <property type="entry name" value="ZINC FINGER PROTEIN SWM"/>
    <property type="match status" value="1"/>
</dbReference>
<feature type="compositionally biased region" description="Polar residues" evidence="5">
    <location>
        <begin position="506"/>
        <end position="515"/>
    </location>
</feature>
<dbReference type="InterPro" id="IPR035979">
    <property type="entry name" value="RBD_domain_sf"/>
</dbReference>
<keyword evidence="9" id="KW-1185">Reference proteome</keyword>
<dbReference type="SUPFAM" id="SSF54928">
    <property type="entry name" value="RNA-binding domain, RBD"/>
    <property type="match status" value="1"/>
</dbReference>
<dbReference type="OrthoDB" id="443401at2759"/>
<comment type="function">
    <text evidence="2">May be involved in the turnover of nuclear polyadenylated (pA+) RNA.</text>
</comment>
<feature type="compositionally biased region" description="Basic and acidic residues" evidence="5">
    <location>
        <begin position="664"/>
        <end position="694"/>
    </location>
</feature>
<protein>
    <recommendedName>
        <fullName evidence="10">CCCH zinc finger and RRM domain-containing protein</fullName>
    </recommendedName>
</protein>
<dbReference type="PROSITE" id="PS50103">
    <property type="entry name" value="ZF_C3H1"/>
    <property type="match status" value="1"/>
</dbReference>
<dbReference type="InterPro" id="IPR000571">
    <property type="entry name" value="Znf_CCCH"/>
</dbReference>
<feature type="region of interest" description="Disordered" evidence="5">
    <location>
        <begin position="500"/>
        <end position="557"/>
    </location>
</feature>
<feature type="compositionally biased region" description="Basic and acidic residues" evidence="5">
    <location>
        <begin position="417"/>
        <end position="431"/>
    </location>
</feature>